<dbReference type="InterPro" id="IPR046373">
    <property type="entry name" value="Acyl-CoA_Oxase/DH_mid-dom_sf"/>
</dbReference>
<comment type="caution">
    <text evidence="1">The sequence shown here is derived from an EMBL/GenBank/DDBJ whole genome shotgun (WGS) entry which is preliminary data.</text>
</comment>
<proteinExistence type="predicted"/>
<gene>
    <name evidence="1" type="ORF">WM40_07160</name>
</gene>
<dbReference type="InterPro" id="IPR009100">
    <property type="entry name" value="AcylCoA_DH/oxidase_NM_dom_sf"/>
</dbReference>
<accession>A0A0F5K2L0</accession>
<keyword evidence="2" id="KW-1185">Reference proteome</keyword>
<dbReference type="AlphaFoldDB" id="A0A0F5K2L0"/>
<dbReference type="SUPFAM" id="SSF56645">
    <property type="entry name" value="Acyl-CoA dehydrogenase NM domain-like"/>
    <property type="match status" value="1"/>
</dbReference>
<dbReference type="PATRIC" id="fig|28092.6.peg.1694"/>
<evidence type="ECO:0008006" key="3">
    <source>
        <dbReference type="Google" id="ProtNLM"/>
    </source>
</evidence>
<dbReference type="STRING" id="28092.WM40_07160"/>
<evidence type="ECO:0000313" key="1">
    <source>
        <dbReference type="EMBL" id="KKB64333.1"/>
    </source>
</evidence>
<organism evidence="1 2">
    <name type="scientific">Robbsia andropogonis</name>
    <dbReference type="NCBI Taxonomy" id="28092"/>
    <lineage>
        <taxon>Bacteria</taxon>
        <taxon>Pseudomonadati</taxon>
        <taxon>Pseudomonadota</taxon>
        <taxon>Betaproteobacteria</taxon>
        <taxon>Burkholderiales</taxon>
        <taxon>Burkholderiaceae</taxon>
        <taxon>Robbsia</taxon>
    </lineage>
</organism>
<dbReference type="Proteomes" id="UP000033618">
    <property type="component" value="Unassembled WGS sequence"/>
</dbReference>
<evidence type="ECO:0000313" key="2">
    <source>
        <dbReference type="Proteomes" id="UP000033618"/>
    </source>
</evidence>
<reference evidence="1 2" key="1">
    <citation type="submission" date="2015-03" db="EMBL/GenBank/DDBJ databases">
        <title>Draft Genome Sequence of Burkholderia andropogonis type strain ICMP2807, isolated from Sorghum bicolor.</title>
        <authorList>
            <person name="Lopes-Santos L."/>
            <person name="Castro D.B."/>
            <person name="Ottoboni L.M."/>
            <person name="Park D."/>
            <person name="Weirc B.S."/>
            <person name="Destefano S.A."/>
        </authorList>
    </citation>
    <scope>NUCLEOTIDE SEQUENCE [LARGE SCALE GENOMIC DNA]</scope>
    <source>
        <strain evidence="1 2">ICMP2807</strain>
    </source>
</reference>
<dbReference type="EMBL" id="LAQU01000005">
    <property type="protein sequence ID" value="KKB64333.1"/>
    <property type="molecule type" value="Genomic_DNA"/>
</dbReference>
<dbReference type="Gene3D" id="2.40.110.10">
    <property type="entry name" value="Butyryl-CoA Dehydrogenase, subunit A, domain 2"/>
    <property type="match status" value="1"/>
</dbReference>
<dbReference type="GO" id="GO:0016627">
    <property type="term" value="F:oxidoreductase activity, acting on the CH-CH group of donors"/>
    <property type="evidence" value="ECO:0007669"/>
    <property type="project" value="InterPro"/>
</dbReference>
<protein>
    <recommendedName>
        <fullName evidence="3">Acyl-CoA dehydrogenase</fullName>
    </recommendedName>
</protein>
<sequence>MQNPPTAPDVDVATWIRDGLDQIPFPGKGETVARWRALAATGAYDLSAAKLYESHTDALAILAELAPDRVAPSGMGAVWAAENGIDRLHFDGHRLSGRKPWCSGAHATQWALVTAWPEHESDHAPGRRLLVLVDMRLNGISHDTSAWSAVGMTHTRTAVLSFDHVEAVPIGDPDSYISRPGFWHGGIGIAAVWYGAACAIGARVAAASPGDVHKSMHLGAIDGYLTASRALLVEAATAIDAAPLASSYLWALRTRTVIDDAARRVIDHAGRALGAAPFCQEPAFARRMADLPVFLRQSHAEKDLIALGTRLTEADSHGISPWQL</sequence>
<name>A0A0F5K2L0_9BURK</name>